<feature type="transmembrane region" description="Helical" evidence="1">
    <location>
        <begin position="195"/>
        <end position="218"/>
    </location>
</feature>
<proteinExistence type="predicted"/>
<protein>
    <recommendedName>
        <fullName evidence="4">Low temperature requirement protein A</fullName>
    </recommendedName>
</protein>
<dbReference type="InterPro" id="IPR010640">
    <property type="entry name" value="Low_temperature_requirement_A"/>
</dbReference>
<keyword evidence="3" id="KW-1185">Reference proteome</keyword>
<dbReference type="AlphaFoldDB" id="A0A9P4M424"/>
<dbReference type="PANTHER" id="PTHR36840">
    <property type="entry name" value="BLL5714 PROTEIN"/>
    <property type="match status" value="1"/>
</dbReference>
<feature type="transmembrane region" description="Helical" evidence="1">
    <location>
        <begin position="339"/>
        <end position="356"/>
    </location>
</feature>
<name>A0A9P4M424_9PEZI</name>
<dbReference type="PANTHER" id="PTHR36840:SF1">
    <property type="entry name" value="BLL5714 PROTEIN"/>
    <property type="match status" value="1"/>
</dbReference>
<dbReference type="OrthoDB" id="191995at2759"/>
<feature type="transmembrane region" description="Helical" evidence="1">
    <location>
        <begin position="297"/>
        <end position="319"/>
    </location>
</feature>
<dbReference type="EMBL" id="ML978146">
    <property type="protein sequence ID" value="KAF2092439.1"/>
    <property type="molecule type" value="Genomic_DNA"/>
</dbReference>
<gene>
    <name evidence="2" type="ORF">NA57DRAFT_50195</name>
</gene>
<evidence type="ECO:0008006" key="4">
    <source>
        <dbReference type="Google" id="ProtNLM"/>
    </source>
</evidence>
<feature type="transmembrane region" description="Helical" evidence="1">
    <location>
        <begin position="402"/>
        <end position="421"/>
    </location>
</feature>
<comment type="caution">
    <text evidence="2">The sequence shown here is derived from an EMBL/GenBank/DDBJ whole genome shotgun (WGS) entry which is preliminary data.</text>
</comment>
<feature type="transmembrane region" description="Helical" evidence="1">
    <location>
        <begin position="239"/>
        <end position="261"/>
    </location>
</feature>
<keyword evidence="1" id="KW-0472">Membrane</keyword>
<sequence length="465" mass="51851">MASEDSEAAALGHRYLIKRPKVLQYFYGGQLKKANDEERQAGRFELFLDLLYVALVANMAENFADHANGNGLVKYMLIFRHAWSDLREVMNSYYNDDLLQRCLILWVMGLLILYASSGEPIDESENDGIPGLSALRATTGAYMTARLTIILIYYIYSFASHQHRPQARIFASLNLVGLFLWIPMFFETISLRGKIAVAVVAIVYEEAAWIWSFGPWVKKMLKLEYSTAVDVEHEIDRQAAFYIIVLGEFVYGIVVGSPAGIGLTLNYFRAVEVLVIAFSFNWIYVNRDGSIESTHPLSRSVVSAFIWFIIHLPLTASLLIGGHVASVSVGKEGLESGERWLLCGGLAAGLFCLWIIGVLENGRDPPKILIMPKPVRMLPRLLCAITLAAVPLADSLNVTQLLSIPTGLILFIVVWETIGALKRCSNIFESWRDTISEENAAVEKSESKPAMLDGNRGELMSTLEQ</sequence>
<evidence type="ECO:0000313" key="3">
    <source>
        <dbReference type="Proteomes" id="UP000799772"/>
    </source>
</evidence>
<feature type="transmembrane region" description="Helical" evidence="1">
    <location>
        <begin position="98"/>
        <end position="117"/>
    </location>
</feature>
<feature type="transmembrane region" description="Helical" evidence="1">
    <location>
        <begin position="168"/>
        <end position="189"/>
    </location>
</feature>
<keyword evidence="1" id="KW-0812">Transmembrane</keyword>
<feature type="transmembrane region" description="Helical" evidence="1">
    <location>
        <begin position="137"/>
        <end position="156"/>
    </location>
</feature>
<organism evidence="2 3">
    <name type="scientific">Rhizodiscina lignyota</name>
    <dbReference type="NCBI Taxonomy" id="1504668"/>
    <lineage>
        <taxon>Eukaryota</taxon>
        <taxon>Fungi</taxon>
        <taxon>Dikarya</taxon>
        <taxon>Ascomycota</taxon>
        <taxon>Pezizomycotina</taxon>
        <taxon>Dothideomycetes</taxon>
        <taxon>Pleosporomycetidae</taxon>
        <taxon>Aulographales</taxon>
        <taxon>Rhizodiscinaceae</taxon>
        <taxon>Rhizodiscina</taxon>
    </lineage>
</organism>
<dbReference type="Pfam" id="PF06772">
    <property type="entry name" value="LtrA"/>
    <property type="match status" value="1"/>
</dbReference>
<dbReference type="Proteomes" id="UP000799772">
    <property type="component" value="Unassembled WGS sequence"/>
</dbReference>
<evidence type="ECO:0000256" key="1">
    <source>
        <dbReference type="SAM" id="Phobius"/>
    </source>
</evidence>
<evidence type="ECO:0000313" key="2">
    <source>
        <dbReference type="EMBL" id="KAF2092439.1"/>
    </source>
</evidence>
<reference evidence="2" key="1">
    <citation type="journal article" date="2020" name="Stud. Mycol.">
        <title>101 Dothideomycetes genomes: a test case for predicting lifestyles and emergence of pathogens.</title>
        <authorList>
            <person name="Haridas S."/>
            <person name="Albert R."/>
            <person name="Binder M."/>
            <person name="Bloem J."/>
            <person name="Labutti K."/>
            <person name="Salamov A."/>
            <person name="Andreopoulos B."/>
            <person name="Baker S."/>
            <person name="Barry K."/>
            <person name="Bills G."/>
            <person name="Bluhm B."/>
            <person name="Cannon C."/>
            <person name="Castanera R."/>
            <person name="Culley D."/>
            <person name="Daum C."/>
            <person name="Ezra D."/>
            <person name="Gonzalez J."/>
            <person name="Henrissat B."/>
            <person name="Kuo A."/>
            <person name="Liang C."/>
            <person name="Lipzen A."/>
            <person name="Lutzoni F."/>
            <person name="Magnuson J."/>
            <person name="Mondo S."/>
            <person name="Nolan M."/>
            <person name="Ohm R."/>
            <person name="Pangilinan J."/>
            <person name="Park H.-J."/>
            <person name="Ramirez L."/>
            <person name="Alfaro M."/>
            <person name="Sun H."/>
            <person name="Tritt A."/>
            <person name="Yoshinaga Y."/>
            <person name="Zwiers L.-H."/>
            <person name="Turgeon B."/>
            <person name="Goodwin S."/>
            <person name="Spatafora J."/>
            <person name="Crous P."/>
            <person name="Grigoriev I."/>
        </authorList>
    </citation>
    <scope>NUCLEOTIDE SEQUENCE</scope>
    <source>
        <strain evidence="2">CBS 133067</strain>
    </source>
</reference>
<accession>A0A9P4M424</accession>
<keyword evidence="1" id="KW-1133">Transmembrane helix</keyword>